<dbReference type="EMBL" id="CABN01000037">
    <property type="protein sequence ID" value="CBH99627.1"/>
    <property type="molecule type" value="Genomic_DNA"/>
</dbReference>
<dbReference type="InterPro" id="IPR023159">
    <property type="entry name" value="SO1590-like_sf"/>
</dbReference>
<dbReference type="AlphaFoldDB" id="E6PXG8"/>
<evidence type="ECO:0008006" key="2">
    <source>
        <dbReference type="Google" id="ProtNLM"/>
    </source>
</evidence>
<evidence type="ECO:0000313" key="1">
    <source>
        <dbReference type="EMBL" id="CBH99627.1"/>
    </source>
</evidence>
<reference evidence="1" key="1">
    <citation type="submission" date="2009-10" db="EMBL/GenBank/DDBJ databases">
        <title>Diversity of trophic interactions inside an arsenic-rich microbial ecosystem.</title>
        <authorList>
            <person name="Bertin P.N."/>
            <person name="Heinrich-Salmeron A."/>
            <person name="Pelletier E."/>
            <person name="Goulhen-Chollet F."/>
            <person name="Arsene-Ploetze F."/>
            <person name="Gallien S."/>
            <person name="Calteau A."/>
            <person name="Vallenet D."/>
            <person name="Casiot C."/>
            <person name="Chane-Woon-Ming B."/>
            <person name="Giloteaux L."/>
            <person name="Barakat M."/>
            <person name="Bonnefoy V."/>
            <person name="Bruneel O."/>
            <person name="Chandler M."/>
            <person name="Cleiss J."/>
            <person name="Duran R."/>
            <person name="Elbaz-Poulichet F."/>
            <person name="Fonknechten N."/>
            <person name="Lauga B."/>
            <person name="Mornico D."/>
            <person name="Ortet P."/>
            <person name="Schaeffer C."/>
            <person name="Siguier P."/>
            <person name="Alexander Thil Smith A."/>
            <person name="Van Dorsselaer A."/>
            <person name="Weissenbach J."/>
            <person name="Medigue C."/>
            <person name="Le Paslier D."/>
        </authorList>
    </citation>
    <scope>NUCLEOTIDE SEQUENCE</scope>
</reference>
<dbReference type="InterPro" id="IPR021607">
    <property type="entry name" value="DUF3224"/>
</dbReference>
<protein>
    <recommendedName>
        <fullName evidence="2">DUF3224 domain-containing protein</fullName>
    </recommendedName>
</protein>
<organism evidence="1">
    <name type="scientific">mine drainage metagenome</name>
    <dbReference type="NCBI Taxonomy" id="410659"/>
    <lineage>
        <taxon>unclassified sequences</taxon>
        <taxon>metagenomes</taxon>
        <taxon>ecological metagenomes</taxon>
    </lineage>
</organism>
<gene>
    <name evidence="1" type="ORF">CARN3_0568</name>
</gene>
<accession>E6PXG8</accession>
<dbReference type="Gene3D" id="2.40.350.10">
    <property type="entry name" value="SO1590-like"/>
    <property type="match status" value="1"/>
</dbReference>
<dbReference type="SUPFAM" id="SSF159238">
    <property type="entry name" value="SO1590-like"/>
    <property type="match status" value="1"/>
</dbReference>
<dbReference type="Pfam" id="PF11528">
    <property type="entry name" value="DUF3224"/>
    <property type="match status" value="1"/>
</dbReference>
<name>E6PXG8_9ZZZZ</name>
<comment type="caution">
    <text evidence="1">The sequence shown here is derived from an EMBL/GenBank/DDBJ whole genome shotgun (WGS) entry which is preliminary data.</text>
</comment>
<proteinExistence type="predicted"/>
<sequence length="150" mass="15916">MTEVLLAIALFFIPAQAKESPVVHHAQGTFTVDVKPLTPAPAEGLARFSINKQIHGDLEATTQGEMLTGGDPKQGMAGYVAIEQVTGTLAGRQGSFALQHMATMDANGPQMTVIVVPGSGTDELKGIAGKFLIKIENGKHLYELDYTLPE</sequence>